<evidence type="ECO:0000256" key="2">
    <source>
        <dbReference type="ARBA" id="ARBA00022692"/>
    </source>
</evidence>
<evidence type="ECO:0000313" key="10">
    <source>
        <dbReference type="EMBL" id="SPQ96637.1"/>
    </source>
</evidence>
<dbReference type="SUPFAM" id="SSF57850">
    <property type="entry name" value="RING/U-box"/>
    <property type="match status" value="1"/>
</dbReference>
<dbReference type="PROSITE" id="PS50089">
    <property type="entry name" value="ZF_RING_2"/>
    <property type="match status" value="1"/>
</dbReference>
<evidence type="ECO:0000256" key="7">
    <source>
        <dbReference type="SAM" id="MobiDB-lite"/>
    </source>
</evidence>
<evidence type="ECO:0000256" key="3">
    <source>
        <dbReference type="ARBA" id="ARBA00022723"/>
    </source>
</evidence>
<dbReference type="Proteomes" id="UP000290189">
    <property type="component" value="Unassembled WGS sequence"/>
</dbReference>
<dbReference type="GO" id="GO:0000139">
    <property type="term" value="C:Golgi membrane"/>
    <property type="evidence" value="ECO:0007669"/>
    <property type="project" value="TreeGrafter"/>
</dbReference>
<feature type="domain" description="RING-type" evidence="9">
    <location>
        <begin position="202"/>
        <end position="253"/>
    </location>
</feature>
<comment type="subcellular location">
    <subcellularLocation>
        <location evidence="1">Membrane</location>
        <topology evidence="1">Multi-pass membrane protein</topology>
    </subcellularLocation>
</comment>
<gene>
    <name evidence="10" type="ORF">PLBR_LOCUS3852</name>
</gene>
<feature type="transmembrane region" description="Helical" evidence="8">
    <location>
        <begin position="144"/>
        <end position="165"/>
    </location>
</feature>
<feature type="transmembrane region" description="Helical" evidence="8">
    <location>
        <begin position="117"/>
        <end position="137"/>
    </location>
</feature>
<keyword evidence="4 8" id="KW-1133">Transmembrane helix</keyword>
<evidence type="ECO:0000259" key="9">
    <source>
        <dbReference type="PROSITE" id="PS50089"/>
    </source>
</evidence>
<dbReference type="PANTHER" id="PTHR13407:SF0">
    <property type="entry name" value="FI05221P"/>
    <property type="match status" value="1"/>
</dbReference>
<dbReference type="EMBL" id="OVEO01000006">
    <property type="protein sequence ID" value="SPQ96637.1"/>
    <property type="molecule type" value="Genomic_DNA"/>
</dbReference>
<organism evidence="10 11">
    <name type="scientific">Plasmodiophora brassicae</name>
    <name type="common">Clubroot disease agent</name>
    <dbReference type="NCBI Taxonomy" id="37360"/>
    <lineage>
        <taxon>Eukaryota</taxon>
        <taxon>Sar</taxon>
        <taxon>Rhizaria</taxon>
        <taxon>Endomyxa</taxon>
        <taxon>Phytomyxea</taxon>
        <taxon>Plasmodiophorida</taxon>
        <taxon>Plasmodiophoridae</taxon>
        <taxon>Plasmodiophora</taxon>
    </lineage>
</organism>
<dbReference type="CDD" id="cd16475">
    <property type="entry name" value="RING-H2_RNF121-like"/>
    <property type="match status" value="1"/>
</dbReference>
<feature type="transmembrane region" description="Helical" evidence="8">
    <location>
        <begin position="63"/>
        <end position="92"/>
    </location>
</feature>
<name>A0A3P3Y913_PLABS</name>
<feature type="region of interest" description="Disordered" evidence="7">
    <location>
        <begin position="1"/>
        <end position="23"/>
    </location>
</feature>
<evidence type="ECO:0000256" key="1">
    <source>
        <dbReference type="ARBA" id="ARBA00004141"/>
    </source>
</evidence>
<dbReference type="InterPro" id="IPR001841">
    <property type="entry name" value="Znf_RING"/>
</dbReference>
<evidence type="ECO:0000256" key="6">
    <source>
        <dbReference type="PROSITE-ProRule" id="PRU00175"/>
    </source>
</evidence>
<dbReference type="GO" id="GO:0008270">
    <property type="term" value="F:zinc ion binding"/>
    <property type="evidence" value="ECO:0007669"/>
    <property type="project" value="UniProtKB-KW"/>
</dbReference>
<keyword evidence="6" id="KW-0862">Zinc</keyword>
<dbReference type="Gene3D" id="3.30.40.10">
    <property type="entry name" value="Zinc/RING finger domain, C3HC4 (zinc finger)"/>
    <property type="match status" value="1"/>
</dbReference>
<keyword evidence="3" id="KW-0479">Metal-binding</keyword>
<dbReference type="InterPro" id="IPR040176">
    <property type="entry name" value="RNF121/RNF175"/>
</dbReference>
<keyword evidence="5 8" id="KW-0472">Membrane</keyword>
<reference evidence="10 11" key="1">
    <citation type="submission" date="2018-03" db="EMBL/GenBank/DDBJ databases">
        <authorList>
            <person name="Fogelqvist J."/>
        </authorList>
    </citation>
    <scope>NUCLEOTIDE SEQUENCE [LARGE SCALE GENOMIC DNA]</scope>
</reference>
<evidence type="ECO:0000256" key="5">
    <source>
        <dbReference type="ARBA" id="ARBA00023136"/>
    </source>
</evidence>
<feature type="transmembrane region" description="Helical" evidence="8">
    <location>
        <begin position="33"/>
        <end position="51"/>
    </location>
</feature>
<keyword evidence="6" id="KW-0863">Zinc-finger</keyword>
<keyword evidence="10" id="KW-0496">Mitochondrion</keyword>
<proteinExistence type="predicted"/>
<dbReference type="GO" id="GO:0061630">
    <property type="term" value="F:ubiquitin protein ligase activity"/>
    <property type="evidence" value="ECO:0007669"/>
    <property type="project" value="TreeGrafter"/>
</dbReference>
<evidence type="ECO:0000256" key="4">
    <source>
        <dbReference type="ARBA" id="ARBA00022989"/>
    </source>
</evidence>
<geneLocation type="mitochondrion" evidence="10"/>
<dbReference type="GO" id="GO:0005789">
    <property type="term" value="C:endoplasmic reticulum membrane"/>
    <property type="evidence" value="ECO:0007669"/>
    <property type="project" value="TreeGrafter"/>
</dbReference>
<evidence type="ECO:0000313" key="11">
    <source>
        <dbReference type="Proteomes" id="UP000290189"/>
    </source>
</evidence>
<dbReference type="PANTHER" id="PTHR13407">
    <property type="entry name" value="RNF121 PROTEIN"/>
    <property type="match status" value="1"/>
</dbReference>
<dbReference type="InterPro" id="IPR013083">
    <property type="entry name" value="Znf_RING/FYVE/PHD"/>
</dbReference>
<protein>
    <recommendedName>
        <fullName evidence="9">RING-type domain-containing protein</fullName>
    </recommendedName>
</protein>
<dbReference type="SMART" id="SM00184">
    <property type="entry name" value="RING"/>
    <property type="match status" value="1"/>
</dbReference>
<keyword evidence="2 8" id="KW-0812">Transmembrane</keyword>
<evidence type="ECO:0000256" key="8">
    <source>
        <dbReference type="SAM" id="Phobius"/>
    </source>
</evidence>
<dbReference type="AlphaFoldDB" id="A0A3P3Y913"/>
<sequence length="307" mass="34149">MATEAGRVPSGPPLTGEVVPGRPDANMPDDDNGLGILLVIGVSLVVQFGLHHWQRLRPRSYHLVSLLGLWLFPMLVSIHSGFVIMLSVWSAFSLYTGYLFGQIRFIQPVPKDLPGRVYSWFSFIHRSCYVLAIAGYIMVLVQMLLGLGIGLFGFYVGFYGLYYGVLSRDVAEFTAERVVAKLGYYSGDKNQIPTRSLSARICALCDQELDLSSPLSASGQRNVHVLACGHRYHDLCLRGWAMVGKKDTCAYCREKIDLKDIAADSVWLHQSLLWGQILDAIRYLVAWNPVIFLAMRGALTLVGIPHL</sequence>
<dbReference type="GO" id="GO:0036503">
    <property type="term" value="P:ERAD pathway"/>
    <property type="evidence" value="ECO:0007669"/>
    <property type="project" value="TreeGrafter"/>
</dbReference>
<accession>A0A3P3Y913</accession>